<evidence type="ECO:0000313" key="1">
    <source>
        <dbReference type="EMBL" id="MCI14235.1"/>
    </source>
</evidence>
<comment type="caution">
    <text evidence="1">The sequence shown here is derived from an EMBL/GenBank/DDBJ whole genome shotgun (WGS) entry which is preliminary data.</text>
</comment>
<dbReference type="EMBL" id="LXQA010091578">
    <property type="protein sequence ID" value="MCI14235.1"/>
    <property type="molecule type" value="Genomic_DNA"/>
</dbReference>
<name>A0A392PTI1_9FABA</name>
<evidence type="ECO:0000313" key="2">
    <source>
        <dbReference type="Proteomes" id="UP000265520"/>
    </source>
</evidence>
<feature type="non-terminal residue" evidence="1">
    <location>
        <position position="1"/>
    </location>
</feature>
<keyword evidence="2" id="KW-1185">Reference proteome</keyword>
<dbReference type="Proteomes" id="UP000265520">
    <property type="component" value="Unassembled WGS sequence"/>
</dbReference>
<organism evidence="1 2">
    <name type="scientific">Trifolium medium</name>
    <dbReference type="NCBI Taxonomy" id="97028"/>
    <lineage>
        <taxon>Eukaryota</taxon>
        <taxon>Viridiplantae</taxon>
        <taxon>Streptophyta</taxon>
        <taxon>Embryophyta</taxon>
        <taxon>Tracheophyta</taxon>
        <taxon>Spermatophyta</taxon>
        <taxon>Magnoliopsida</taxon>
        <taxon>eudicotyledons</taxon>
        <taxon>Gunneridae</taxon>
        <taxon>Pentapetalae</taxon>
        <taxon>rosids</taxon>
        <taxon>fabids</taxon>
        <taxon>Fabales</taxon>
        <taxon>Fabaceae</taxon>
        <taxon>Papilionoideae</taxon>
        <taxon>50 kb inversion clade</taxon>
        <taxon>NPAAA clade</taxon>
        <taxon>Hologalegina</taxon>
        <taxon>IRL clade</taxon>
        <taxon>Trifolieae</taxon>
        <taxon>Trifolium</taxon>
    </lineage>
</organism>
<sequence>DSWLWKHDPSGYYSVKSAFLALSRSTSDEVIFSVEEERIGCQLVKISGSGASLGMLVLLRVCYVDYGMNQPITYLVLVTKSH</sequence>
<protein>
    <submittedName>
        <fullName evidence="1">Uncharacterized protein</fullName>
    </submittedName>
</protein>
<reference evidence="1 2" key="1">
    <citation type="journal article" date="2018" name="Front. Plant Sci.">
        <title>Red Clover (Trifolium pratense) and Zigzag Clover (T. medium) - A Picture of Genomic Similarities and Differences.</title>
        <authorList>
            <person name="Dluhosova J."/>
            <person name="Istvanek J."/>
            <person name="Nedelnik J."/>
            <person name="Repkova J."/>
        </authorList>
    </citation>
    <scope>NUCLEOTIDE SEQUENCE [LARGE SCALE GENOMIC DNA]</scope>
    <source>
        <strain evidence="2">cv. 10/8</strain>
        <tissue evidence="1">Leaf</tissue>
    </source>
</reference>
<dbReference type="AlphaFoldDB" id="A0A392PTI1"/>
<accession>A0A392PTI1</accession>
<proteinExistence type="predicted"/>